<dbReference type="SUPFAM" id="SSF53254">
    <property type="entry name" value="Phosphoglycerate mutase-like"/>
    <property type="match status" value="1"/>
</dbReference>
<dbReference type="AlphaFoldDB" id="A0A8J3Z0Z1"/>
<dbReference type="Proteomes" id="UP000612585">
    <property type="component" value="Unassembled WGS sequence"/>
</dbReference>
<dbReference type="GO" id="GO:0006754">
    <property type="term" value="P:ATP biosynthetic process"/>
    <property type="evidence" value="ECO:0007669"/>
    <property type="project" value="TreeGrafter"/>
</dbReference>
<comment type="caution">
    <text evidence="3">The sequence shown here is derived from an EMBL/GenBank/DDBJ whole genome shotgun (WGS) entry which is preliminary data.</text>
</comment>
<dbReference type="InterPro" id="IPR013078">
    <property type="entry name" value="His_Pase_superF_clade-1"/>
</dbReference>
<dbReference type="PANTHER" id="PTHR21340:SF0">
    <property type="entry name" value="BIS(5'-NUCLEOSYL)-TETRAPHOSPHATASE [ASYMMETRICAL]"/>
    <property type="match status" value="1"/>
</dbReference>
<dbReference type="PROSITE" id="PS00893">
    <property type="entry name" value="NUDIX_BOX"/>
    <property type="match status" value="1"/>
</dbReference>
<dbReference type="InterPro" id="IPR051325">
    <property type="entry name" value="Nudix_hydrolase_domain"/>
</dbReference>
<dbReference type="InterPro" id="IPR020084">
    <property type="entry name" value="NUDIX_hydrolase_CS"/>
</dbReference>
<keyword evidence="1" id="KW-0378">Hydrolase</keyword>
<sequence>MNQIVLAAGGVVYRWRPEGDAEILLVHRPRYDDWSLPKGKLDPGEHRLTAAVREVHEETGVRGVPQARLRSVSYLTGDPGVEKQVEYWSMRCSADHGHEPDHEVDVLQWVPLATARDRLTYAHDRGVVASFVALPPVTGVVVLVRHAHAGRREGWSGPDDERPLDENGRRDAETAAPLLTLFEPERVLSAPAVRCRDTVAPAAERLGLRLEVDGRFAEAGDPEEALHALQELAQATQAAVVCSQGGLIRPLIASVRPGGEPPTPKGTAWVLAFAASGEIASTAHLDLRTPAV</sequence>
<evidence type="ECO:0000256" key="1">
    <source>
        <dbReference type="ARBA" id="ARBA00022801"/>
    </source>
</evidence>
<dbReference type="EMBL" id="BOPG01000004">
    <property type="protein sequence ID" value="GIJ53078.1"/>
    <property type="molecule type" value="Genomic_DNA"/>
</dbReference>
<evidence type="ECO:0000313" key="4">
    <source>
        <dbReference type="Proteomes" id="UP000612585"/>
    </source>
</evidence>
<dbReference type="CDD" id="cd03673">
    <property type="entry name" value="NUDIX_Ap6A_hydrolase"/>
    <property type="match status" value="1"/>
</dbReference>
<dbReference type="GO" id="GO:0006167">
    <property type="term" value="P:AMP biosynthetic process"/>
    <property type="evidence" value="ECO:0007669"/>
    <property type="project" value="TreeGrafter"/>
</dbReference>
<feature type="domain" description="Nudix hydrolase" evidence="2">
    <location>
        <begin position="3"/>
        <end position="133"/>
    </location>
</feature>
<evidence type="ECO:0000313" key="3">
    <source>
        <dbReference type="EMBL" id="GIJ53078.1"/>
    </source>
</evidence>
<dbReference type="SMART" id="SM00855">
    <property type="entry name" value="PGAM"/>
    <property type="match status" value="1"/>
</dbReference>
<dbReference type="SUPFAM" id="SSF55811">
    <property type="entry name" value="Nudix"/>
    <property type="match status" value="1"/>
</dbReference>
<dbReference type="PROSITE" id="PS51462">
    <property type="entry name" value="NUDIX"/>
    <property type="match status" value="1"/>
</dbReference>
<dbReference type="Pfam" id="PF00300">
    <property type="entry name" value="His_Phos_1"/>
    <property type="match status" value="1"/>
</dbReference>
<reference evidence="3" key="1">
    <citation type="submission" date="2021-01" db="EMBL/GenBank/DDBJ databases">
        <title>Whole genome shotgun sequence of Virgisporangium aurantiacum NBRC 16421.</title>
        <authorList>
            <person name="Komaki H."/>
            <person name="Tamura T."/>
        </authorList>
    </citation>
    <scope>NUCLEOTIDE SEQUENCE</scope>
    <source>
        <strain evidence="3">NBRC 16421</strain>
    </source>
</reference>
<dbReference type="Gene3D" id="3.40.50.1240">
    <property type="entry name" value="Phosphoglycerate mutase-like"/>
    <property type="match status" value="1"/>
</dbReference>
<dbReference type="InterPro" id="IPR015797">
    <property type="entry name" value="NUDIX_hydrolase-like_dom_sf"/>
</dbReference>
<evidence type="ECO:0000259" key="2">
    <source>
        <dbReference type="PROSITE" id="PS51462"/>
    </source>
</evidence>
<dbReference type="Gene3D" id="3.90.79.10">
    <property type="entry name" value="Nucleoside Triphosphate Pyrophosphohydrolase"/>
    <property type="match status" value="1"/>
</dbReference>
<dbReference type="InterPro" id="IPR000086">
    <property type="entry name" value="NUDIX_hydrolase_dom"/>
</dbReference>
<dbReference type="PANTHER" id="PTHR21340">
    <property type="entry name" value="DIADENOSINE 5,5-P1,P4-TETRAPHOSPHATE PYROPHOSPHOHYDROLASE MUTT"/>
    <property type="match status" value="1"/>
</dbReference>
<dbReference type="InterPro" id="IPR029033">
    <property type="entry name" value="His_PPase_superfam"/>
</dbReference>
<proteinExistence type="predicted"/>
<accession>A0A8J3Z0Z1</accession>
<dbReference type="GO" id="GO:0004081">
    <property type="term" value="F:bis(5'-nucleosyl)-tetraphosphatase (asymmetrical) activity"/>
    <property type="evidence" value="ECO:0007669"/>
    <property type="project" value="TreeGrafter"/>
</dbReference>
<keyword evidence="4" id="KW-1185">Reference proteome</keyword>
<dbReference type="Pfam" id="PF00293">
    <property type="entry name" value="NUDIX"/>
    <property type="match status" value="1"/>
</dbReference>
<organism evidence="3 4">
    <name type="scientific">Virgisporangium aurantiacum</name>
    <dbReference type="NCBI Taxonomy" id="175570"/>
    <lineage>
        <taxon>Bacteria</taxon>
        <taxon>Bacillati</taxon>
        <taxon>Actinomycetota</taxon>
        <taxon>Actinomycetes</taxon>
        <taxon>Micromonosporales</taxon>
        <taxon>Micromonosporaceae</taxon>
        <taxon>Virgisporangium</taxon>
    </lineage>
</organism>
<name>A0A8J3Z0Z1_9ACTN</name>
<dbReference type="RefSeq" id="WP_203986827.1">
    <property type="nucleotide sequence ID" value="NZ_BOPG01000004.1"/>
</dbReference>
<gene>
    <name evidence="3" type="primary">mutT1</name>
    <name evidence="3" type="ORF">Vau01_005940</name>
</gene>
<protein>
    <submittedName>
        <fullName evidence="3">Putative 8-oxo-dGTP diphosphatase 1</fullName>
    </submittedName>
</protein>